<gene>
    <name evidence="1" type="ORF">SAMN05192581_100357</name>
    <name evidence="2" type="ORF">SAMN05192582_100429</name>
</gene>
<organism evidence="1 4">
    <name type="scientific">Bacteroides ovatus</name>
    <dbReference type="NCBI Taxonomy" id="28116"/>
    <lineage>
        <taxon>Bacteria</taxon>
        <taxon>Pseudomonadati</taxon>
        <taxon>Bacteroidota</taxon>
        <taxon>Bacteroidia</taxon>
        <taxon>Bacteroidales</taxon>
        <taxon>Bacteroidaceae</taxon>
        <taxon>Bacteroides</taxon>
    </lineage>
</organism>
<evidence type="ECO:0000313" key="2">
    <source>
        <dbReference type="EMBL" id="SDH31929.1"/>
    </source>
</evidence>
<dbReference type="RefSeq" id="WP_074556753.1">
    <property type="nucleotide sequence ID" value="NZ_FMYE01000003.1"/>
</dbReference>
<dbReference type="PANTHER" id="PTHR34301:SF8">
    <property type="entry name" value="ATPASE DOMAIN-CONTAINING PROTEIN"/>
    <property type="match status" value="1"/>
</dbReference>
<dbReference type="InterPro" id="IPR027417">
    <property type="entry name" value="P-loop_NTPase"/>
</dbReference>
<name>A0A1G6G0Y0_BACOV</name>
<dbReference type="EMBL" id="FNDO01000004">
    <property type="protein sequence ID" value="SDH31929.1"/>
    <property type="molecule type" value="Genomic_DNA"/>
</dbReference>
<sequence>MNDVNNPFLIYAYAGPKYFCDRIEETEHLISALRNGRNVTLMSPRRMGKTGLIQNVFHQIRREYPEAACFYMDIFSTTCLDDFIIQFGQTVIGKLDNLSQKTLATISGFFRSCRLVFSPDVLTGVPQATLDFQPSQAQATLKEIFDYLEHSGKECYIAIDEFQQITEYPEKGVEGLLRSYIQFLPHVHFIFSGSKQHLMAEMFGSAKRPFYRSTEKMNLASIPLEHYSLFAIRWMQAGGKELSDELFQMIYRRFNGHTWYVQYVLNRLYEQKEPVLNETIFEKCLADIVRSEVDEYQRLYGMLTENQSTLLRAIAREQFVTAINSSIFIKKYGLKGSSSINAALKFLINKEYVFKAEEGYCVYDRFMELWLQTLPYAGILK</sequence>
<protein>
    <submittedName>
        <fullName evidence="1">Predicted ATPase, AAA+ ATPase superfamily</fullName>
    </submittedName>
</protein>
<dbReference type="SUPFAM" id="SSF52540">
    <property type="entry name" value="P-loop containing nucleoside triphosphate hydrolases"/>
    <property type="match status" value="1"/>
</dbReference>
<reference evidence="3" key="1">
    <citation type="submission" date="2016-10" db="EMBL/GenBank/DDBJ databases">
        <authorList>
            <person name="Varghese N."/>
            <person name="Submissions S."/>
        </authorList>
    </citation>
    <scope>NUCLEOTIDE SEQUENCE [LARGE SCALE GENOMIC DNA]</scope>
    <source>
        <strain evidence="3">NLAE-zl-C57</strain>
    </source>
</reference>
<dbReference type="Proteomes" id="UP000181870">
    <property type="component" value="Unassembled WGS sequence"/>
</dbReference>
<dbReference type="PANTHER" id="PTHR34301">
    <property type="entry name" value="DNA-BINDING PROTEIN-RELATED"/>
    <property type="match status" value="1"/>
</dbReference>
<dbReference type="EMBL" id="FMYE01000003">
    <property type="protein sequence ID" value="SDB75650.1"/>
    <property type="molecule type" value="Genomic_DNA"/>
</dbReference>
<proteinExistence type="predicted"/>
<dbReference type="AlphaFoldDB" id="A0A1G6G0Y0"/>
<evidence type="ECO:0000313" key="3">
    <source>
        <dbReference type="Proteomes" id="UP000181870"/>
    </source>
</evidence>
<evidence type="ECO:0000313" key="1">
    <source>
        <dbReference type="EMBL" id="SDB75650.1"/>
    </source>
</evidence>
<reference evidence="1 4" key="2">
    <citation type="submission" date="2016-10" db="EMBL/GenBank/DDBJ databases">
        <authorList>
            <person name="de Groot N.N."/>
        </authorList>
    </citation>
    <scope>NUCLEOTIDE SEQUENCE [LARGE SCALE GENOMIC DNA]</scope>
    <source>
        <strain evidence="1 4">NLAE-zl-C500</strain>
        <strain evidence="2">NLAE-zl-C57</strain>
    </source>
</reference>
<dbReference type="Gene3D" id="3.40.50.300">
    <property type="entry name" value="P-loop containing nucleotide triphosphate hydrolases"/>
    <property type="match status" value="1"/>
</dbReference>
<accession>A0A1G6G0Y0</accession>
<evidence type="ECO:0000313" key="4">
    <source>
        <dbReference type="Proteomes" id="UP000183670"/>
    </source>
</evidence>
<dbReference type="Proteomes" id="UP000183670">
    <property type="component" value="Unassembled WGS sequence"/>
</dbReference>